<evidence type="ECO:0000256" key="1">
    <source>
        <dbReference type="SAM" id="SignalP"/>
    </source>
</evidence>
<keyword evidence="3" id="KW-1185">Reference proteome</keyword>
<feature type="chain" id="PRO_5012295392" evidence="1">
    <location>
        <begin position="24"/>
        <end position="114"/>
    </location>
</feature>
<protein>
    <submittedName>
        <fullName evidence="2">Uncharacterized protein</fullName>
    </submittedName>
</protein>
<name>A0A1L3GSQ4_9BACT</name>
<dbReference type="EMBL" id="CP015519">
    <property type="protein sequence ID" value="APG28910.1"/>
    <property type="molecule type" value="Genomic_DNA"/>
</dbReference>
<evidence type="ECO:0000313" key="2">
    <source>
        <dbReference type="EMBL" id="APG28910.1"/>
    </source>
</evidence>
<evidence type="ECO:0000313" key="3">
    <source>
        <dbReference type="Proteomes" id="UP000182517"/>
    </source>
</evidence>
<keyword evidence="1" id="KW-0732">Signal</keyword>
<dbReference type="Proteomes" id="UP000182517">
    <property type="component" value="Chromosome"/>
</dbReference>
<accession>A0A1L3GSQ4</accession>
<dbReference type="AlphaFoldDB" id="A0A1L3GSQ4"/>
<proteinExistence type="predicted"/>
<reference evidence="2 3" key="1">
    <citation type="journal article" date="2017" name="Genome Announc.">
        <title>Complete Genome Sequences of Two Acetylene-Fermenting Pelobacter acetylenicus Strains.</title>
        <authorList>
            <person name="Sutton J.M."/>
            <person name="Baesman S.M."/>
            <person name="Fierst J.L."/>
            <person name="Poret-Peterson A.T."/>
            <person name="Oremland R.S."/>
            <person name="Dunlap D.S."/>
            <person name="Akob D.M."/>
        </authorList>
    </citation>
    <scope>NUCLEOTIDE SEQUENCE [LARGE SCALE GENOMIC DNA]</scope>
    <source>
        <strain evidence="2 3">SFB93</strain>
    </source>
</reference>
<gene>
    <name evidence="2" type="ORF">A7E78_14380</name>
</gene>
<dbReference type="STRING" id="1842532.A7E78_14380"/>
<sequence length="114" mass="12778">MKTLSLSCLFLLMFCLCTAEVQARLAVVLQQRDAVILTVDKEGRMMTSDYMSFILANDEVSAKATELIGQKTHILFYAAGEKKYCVDLRSFAEPDFKVPAIPNRGSRSKEKALH</sequence>
<organism evidence="2 3">
    <name type="scientific">Syntrophotalea acetylenivorans</name>
    <dbReference type="NCBI Taxonomy" id="1842532"/>
    <lineage>
        <taxon>Bacteria</taxon>
        <taxon>Pseudomonadati</taxon>
        <taxon>Thermodesulfobacteriota</taxon>
        <taxon>Desulfuromonadia</taxon>
        <taxon>Desulfuromonadales</taxon>
        <taxon>Syntrophotaleaceae</taxon>
        <taxon>Syntrophotalea</taxon>
    </lineage>
</organism>
<feature type="signal peptide" evidence="1">
    <location>
        <begin position="1"/>
        <end position="23"/>
    </location>
</feature>
<dbReference type="RefSeq" id="WP_072284932.1">
    <property type="nucleotide sequence ID" value="NZ_CP015519.1"/>
</dbReference>
<dbReference type="KEGG" id="pef:A7E78_14380"/>